<comment type="caution">
    <text evidence="4">The sequence shown here is derived from an EMBL/GenBank/DDBJ whole genome shotgun (WGS) entry which is preliminary data.</text>
</comment>
<dbReference type="PANTHER" id="PTHR42943">
    <property type="entry name" value="GLUTATHIONE S-TRANSFERASE KAPPA"/>
    <property type="match status" value="1"/>
</dbReference>
<dbReference type="InterPro" id="IPR014440">
    <property type="entry name" value="HCCAis_GSTk"/>
</dbReference>
<protein>
    <recommendedName>
        <fullName evidence="1">2-hydroxychromene-2-carboxylate isomerase</fullName>
        <ecNumber evidence="1">5.99.1.4</ecNumber>
    </recommendedName>
</protein>
<dbReference type="AlphaFoldDB" id="A0A975ZQZ9"/>
<comment type="similarity">
    <text evidence="1">Belongs to the GST superfamily. NadH family.</text>
</comment>
<dbReference type="InterPro" id="IPR036249">
    <property type="entry name" value="Thioredoxin-like_sf"/>
</dbReference>
<evidence type="ECO:0000259" key="3">
    <source>
        <dbReference type="Pfam" id="PF01323"/>
    </source>
</evidence>
<keyword evidence="1 4" id="KW-0413">Isomerase</keyword>
<evidence type="ECO:0000256" key="2">
    <source>
        <dbReference type="PIRSR" id="PIRSR006386-1"/>
    </source>
</evidence>
<dbReference type="SUPFAM" id="SSF52833">
    <property type="entry name" value="Thioredoxin-like"/>
    <property type="match status" value="1"/>
</dbReference>
<dbReference type="InterPro" id="IPR051924">
    <property type="entry name" value="GST_Kappa/NadH"/>
</dbReference>
<feature type="domain" description="DSBA-like thioredoxin" evidence="3">
    <location>
        <begin position="4"/>
        <end position="202"/>
    </location>
</feature>
<organism evidence="4 5">
    <name type="scientific">Marinovum algicola</name>
    <dbReference type="NCBI Taxonomy" id="42444"/>
    <lineage>
        <taxon>Bacteria</taxon>
        <taxon>Pseudomonadati</taxon>
        <taxon>Pseudomonadota</taxon>
        <taxon>Alphaproteobacteria</taxon>
        <taxon>Rhodobacterales</taxon>
        <taxon>Roseobacteraceae</taxon>
        <taxon>Marinovum</taxon>
    </lineage>
</organism>
<dbReference type="Proteomes" id="UP000182932">
    <property type="component" value="Unassembled WGS sequence"/>
</dbReference>
<evidence type="ECO:0000313" key="4">
    <source>
        <dbReference type="EMBL" id="SEK10405.1"/>
    </source>
</evidence>
<evidence type="ECO:0000256" key="1">
    <source>
        <dbReference type="PIRNR" id="PIRNR006386"/>
    </source>
</evidence>
<name>A0A975ZQZ9_9RHOB</name>
<dbReference type="Pfam" id="PF01323">
    <property type="entry name" value="DSBA"/>
    <property type="match status" value="1"/>
</dbReference>
<proteinExistence type="inferred from homology"/>
<evidence type="ECO:0000313" key="5">
    <source>
        <dbReference type="Proteomes" id="UP000182932"/>
    </source>
</evidence>
<dbReference type="EMBL" id="FNYY01000033">
    <property type="protein sequence ID" value="SEK10405.1"/>
    <property type="molecule type" value="Genomic_DNA"/>
</dbReference>
<dbReference type="GO" id="GO:0018845">
    <property type="term" value="F:2-hydroxychromene-2-carboxylate isomerase activity"/>
    <property type="evidence" value="ECO:0007669"/>
    <property type="project" value="UniProtKB-UniRule"/>
</dbReference>
<dbReference type="InterPro" id="IPR001853">
    <property type="entry name" value="DSBA-like_thioredoxin_dom"/>
</dbReference>
<dbReference type="GO" id="GO:0016491">
    <property type="term" value="F:oxidoreductase activity"/>
    <property type="evidence" value="ECO:0007669"/>
    <property type="project" value="InterPro"/>
</dbReference>
<feature type="active site" description="Nucleophile" evidence="2">
    <location>
        <position position="12"/>
    </location>
</feature>
<keyword evidence="5" id="KW-1185">Reference proteome</keyword>
<dbReference type="RefSeq" id="WP_074840193.1">
    <property type="nucleotide sequence ID" value="NZ_FNYY01000033.1"/>
</dbReference>
<gene>
    <name evidence="4" type="ORF">SAMN04487940_1336</name>
</gene>
<dbReference type="Gene3D" id="3.40.30.10">
    <property type="entry name" value="Glutaredoxin"/>
    <property type="match status" value="1"/>
</dbReference>
<reference evidence="4 5" key="1">
    <citation type="submission" date="2016-10" db="EMBL/GenBank/DDBJ databases">
        <authorList>
            <person name="Varghese N."/>
            <person name="Submissions S."/>
        </authorList>
    </citation>
    <scope>NUCLEOTIDE SEQUENCE [LARGE SCALE GENOMIC DNA]</scope>
    <source>
        <strain evidence="4 5">FF3</strain>
    </source>
</reference>
<dbReference type="PANTHER" id="PTHR42943:SF2">
    <property type="entry name" value="GLUTATHIONE S-TRANSFERASE KAPPA 1"/>
    <property type="match status" value="1"/>
</dbReference>
<comment type="catalytic activity">
    <reaction evidence="1">
        <text>2-hydroxychromene-2-carboxylate = (3E)-4-(2-hydroxyphenyl)-2-oxobut-3-enoate</text>
        <dbReference type="Rhea" id="RHEA:27401"/>
        <dbReference type="ChEBI" id="CHEBI:59350"/>
        <dbReference type="ChEBI" id="CHEBI:59353"/>
        <dbReference type="EC" id="5.99.1.4"/>
    </reaction>
</comment>
<accession>A0A975ZQZ9</accession>
<dbReference type="GeneID" id="80821058"/>
<dbReference type="EC" id="5.99.1.4" evidence="1"/>
<dbReference type="PIRSF" id="PIRSF006386">
    <property type="entry name" value="HCCAis_GSTk"/>
    <property type="match status" value="1"/>
</dbReference>
<sequence>MARLDFYITMRSPYSYLAADRVVALAERAGVELHLRPVYPIALRDPGFFEKGDPAKLAYLRRDAERVAAMERIPFGWPDPDPVLQDLDTGRVADDQPHIRHLSHLVAAACLTGRGVVVYLALARLLFAGGPSWAEPDRLDTALASCGSDPAQFRSQTAALAPDREALLQTNADALRAAGHWGTPSLGYRGEVFFGQDRIDMCAWFMGLRSVRPSPDG</sequence>